<evidence type="ECO:0000313" key="3">
    <source>
        <dbReference type="EMBL" id="GLD55809.1"/>
    </source>
</evidence>
<organism evidence="3 4">
    <name type="scientific">Lates japonicus</name>
    <name type="common">Japanese lates</name>
    <dbReference type="NCBI Taxonomy" id="270547"/>
    <lineage>
        <taxon>Eukaryota</taxon>
        <taxon>Metazoa</taxon>
        <taxon>Chordata</taxon>
        <taxon>Craniata</taxon>
        <taxon>Vertebrata</taxon>
        <taxon>Euteleostomi</taxon>
        <taxon>Actinopterygii</taxon>
        <taxon>Neopterygii</taxon>
        <taxon>Teleostei</taxon>
        <taxon>Neoteleostei</taxon>
        <taxon>Acanthomorphata</taxon>
        <taxon>Carangaria</taxon>
        <taxon>Carangaria incertae sedis</taxon>
        <taxon>Centropomidae</taxon>
        <taxon>Lates</taxon>
    </lineage>
</organism>
<sequence>MFQDFSLTREIWAKQPASASALTGYIPAAARRSCGTYSNKTDNTARCPPPALTITRRSSRRPCNESKTLSHGKINREPTPTAYGTFKAPRRRSLDPWPSTRPSGRIPLSGPRGPPSSTATRCGPPQSRTTPRAIDCYEPDHSSYWEQMGTRLVQPGTLWGPASQGTETSPPSRTPLSVCPQCCGKPDQTVVKHDCGRQQDPYASPSEEYFKIEYPGDIRHSGRLSLGLADASRFLFSQRNQVIRKVVISATFPHVVLIILLIRGVTSRCRRRHPLLHHTKWEKPNDAKLVVYPEALTRLLSPFWAIIFFLMP</sequence>
<dbReference type="AlphaFoldDB" id="A0AAD3MLC0"/>
<feature type="compositionally biased region" description="Polar residues" evidence="1">
    <location>
        <begin position="115"/>
        <end position="130"/>
    </location>
</feature>
<keyword evidence="4" id="KW-1185">Reference proteome</keyword>
<feature type="transmembrane region" description="Helical" evidence="2">
    <location>
        <begin position="289"/>
        <end position="311"/>
    </location>
</feature>
<evidence type="ECO:0000256" key="1">
    <source>
        <dbReference type="SAM" id="MobiDB-lite"/>
    </source>
</evidence>
<feature type="region of interest" description="Disordered" evidence="1">
    <location>
        <begin position="55"/>
        <end position="133"/>
    </location>
</feature>
<accession>A0AAD3MLC0</accession>
<proteinExistence type="predicted"/>
<gene>
    <name evidence="3" type="ORF">AKAME5_000823400</name>
</gene>
<reference evidence="3" key="1">
    <citation type="submission" date="2022-08" db="EMBL/GenBank/DDBJ databases">
        <title>Genome sequencing of akame (Lates japonicus).</title>
        <authorList>
            <person name="Hashiguchi Y."/>
            <person name="Takahashi H."/>
        </authorList>
    </citation>
    <scope>NUCLEOTIDE SEQUENCE</scope>
    <source>
        <strain evidence="3">Kochi</strain>
    </source>
</reference>
<protein>
    <submittedName>
        <fullName evidence="3">Sodium- and chloride-dependent glycine transporter 2</fullName>
    </submittedName>
</protein>
<feature type="transmembrane region" description="Helical" evidence="2">
    <location>
        <begin position="242"/>
        <end position="262"/>
    </location>
</feature>
<evidence type="ECO:0000256" key="2">
    <source>
        <dbReference type="SAM" id="Phobius"/>
    </source>
</evidence>
<keyword evidence="2" id="KW-0472">Membrane</keyword>
<comment type="caution">
    <text evidence="3">The sequence shown here is derived from an EMBL/GenBank/DDBJ whole genome shotgun (WGS) entry which is preliminary data.</text>
</comment>
<keyword evidence="2" id="KW-0812">Transmembrane</keyword>
<evidence type="ECO:0000313" key="4">
    <source>
        <dbReference type="Proteomes" id="UP001279410"/>
    </source>
</evidence>
<name>A0AAD3MLC0_LATJO</name>
<dbReference type="Proteomes" id="UP001279410">
    <property type="component" value="Unassembled WGS sequence"/>
</dbReference>
<keyword evidence="2" id="KW-1133">Transmembrane helix</keyword>
<dbReference type="EMBL" id="BRZM01000022">
    <property type="protein sequence ID" value="GLD55809.1"/>
    <property type="molecule type" value="Genomic_DNA"/>
</dbReference>